<evidence type="ECO:0000256" key="1">
    <source>
        <dbReference type="SAM" id="MobiDB-lite"/>
    </source>
</evidence>
<accession>A0AAN7AGB0</accession>
<keyword evidence="3" id="KW-1185">Reference proteome</keyword>
<protein>
    <submittedName>
        <fullName evidence="2">Uncharacterized protein</fullName>
    </submittedName>
</protein>
<feature type="region of interest" description="Disordered" evidence="1">
    <location>
        <begin position="1"/>
        <end position="37"/>
    </location>
</feature>
<sequence length="221" mass="25660">MDALRDEWTDGSIEQAFQQQLQPDSPTDDEEETGPDETFNDCIKAVEHVYQEYRLADPDSEHAWTALRVIQKAINEALSNIVEKVNLRSSYKTKLNALTSIREIFLGIIYGGLRGWTEIGPFVREQMRGDMMLYGNYLIQVVETLSGEERRRLVQQEEGGNWMKSWDELVSSIDYKMDKELRTYDIHIQALHTRYAERAQCSVVHRDRPWRSSTRVSGSSH</sequence>
<dbReference type="AlphaFoldDB" id="A0AAN7AGB0"/>
<gene>
    <name evidence="2" type="ORF">QBC35DRAFT_505195</name>
</gene>
<name>A0AAN7AGB0_9PEZI</name>
<reference evidence="2" key="2">
    <citation type="submission" date="2023-05" db="EMBL/GenBank/DDBJ databases">
        <authorList>
            <consortium name="Lawrence Berkeley National Laboratory"/>
            <person name="Steindorff A."/>
            <person name="Hensen N."/>
            <person name="Bonometti L."/>
            <person name="Westerberg I."/>
            <person name="Brannstrom I.O."/>
            <person name="Guillou S."/>
            <person name="Cros-Aarteil S."/>
            <person name="Calhoun S."/>
            <person name="Haridas S."/>
            <person name="Kuo A."/>
            <person name="Mondo S."/>
            <person name="Pangilinan J."/>
            <person name="Riley R."/>
            <person name="Labutti K."/>
            <person name="Andreopoulos B."/>
            <person name="Lipzen A."/>
            <person name="Chen C."/>
            <person name="Yanf M."/>
            <person name="Daum C."/>
            <person name="Ng V."/>
            <person name="Clum A."/>
            <person name="Ohm R."/>
            <person name="Martin F."/>
            <person name="Silar P."/>
            <person name="Natvig D."/>
            <person name="Lalanne C."/>
            <person name="Gautier V."/>
            <person name="Ament-Velasquez S.L."/>
            <person name="Kruys A."/>
            <person name="Hutchinson M.I."/>
            <person name="Powell A.J."/>
            <person name="Barry K."/>
            <person name="Miller A.N."/>
            <person name="Grigoriev I.V."/>
            <person name="Debuchy R."/>
            <person name="Gladieux P."/>
            <person name="Thoren M.H."/>
            <person name="Johannesson H."/>
        </authorList>
    </citation>
    <scope>NUCLEOTIDE SEQUENCE</scope>
    <source>
        <strain evidence="2">PSN309</strain>
    </source>
</reference>
<comment type="caution">
    <text evidence="2">The sequence shown here is derived from an EMBL/GenBank/DDBJ whole genome shotgun (WGS) entry which is preliminary data.</text>
</comment>
<dbReference type="EMBL" id="MU864475">
    <property type="protein sequence ID" value="KAK4184750.1"/>
    <property type="molecule type" value="Genomic_DNA"/>
</dbReference>
<reference evidence="2" key="1">
    <citation type="journal article" date="2023" name="Mol. Phylogenet. Evol.">
        <title>Genome-scale phylogeny and comparative genomics of the fungal order Sordariales.</title>
        <authorList>
            <person name="Hensen N."/>
            <person name="Bonometti L."/>
            <person name="Westerberg I."/>
            <person name="Brannstrom I.O."/>
            <person name="Guillou S."/>
            <person name="Cros-Aarteil S."/>
            <person name="Calhoun S."/>
            <person name="Haridas S."/>
            <person name="Kuo A."/>
            <person name="Mondo S."/>
            <person name="Pangilinan J."/>
            <person name="Riley R."/>
            <person name="LaButti K."/>
            <person name="Andreopoulos B."/>
            <person name="Lipzen A."/>
            <person name="Chen C."/>
            <person name="Yan M."/>
            <person name="Daum C."/>
            <person name="Ng V."/>
            <person name="Clum A."/>
            <person name="Steindorff A."/>
            <person name="Ohm R.A."/>
            <person name="Martin F."/>
            <person name="Silar P."/>
            <person name="Natvig D.O."/>
            <person name="Lalanne C."/>
            <person name="Gautier V."/>
            <person name="Ament-Velasquez S.L."/>
            <person name="Kruys A."/>
            <person name="Hutchinson M.I."/>
            <person name="Powell A.J."/>
            <person name="Barry K."/>
            <person name="Miller A.N."/>
            <person name="Grigoriev I.V."/>
            <person name="Debuchy R."/>
            <person name="Gladieux P."/>
            <person name="Hiltunen Thoren M."/>
            <person name="Johannesson H."/>
        </authorList>
    </citation>
    <scope>NUCLEOTIDE SEQUENCE</scope>
    <source>
        <strain evidence="2">PSN309</strain>
    </source>
</reference>
<dbReference type="Proteomes" id="UP001302126">
    <property type="component" value="Unassembled WGS sequence"/>
</dbReference>
<proteinExistence type="predicted"/>
<evidence type="ECO:0000313" key="2">
    <source>
        <dbReference type="EMBL" id="KAK4184750.1"/>
    </source>
</evidence>
<evidence type="ECO:0000313" key="3">
    <source>
        <dbReference type="Proteomes" id="UP001302126"/>
    </source>
</evidence>
<feature type="compositionally biased region" description="Acidic residues" evidence="1">
    <location>
        <begin position="26"/>
        <end position="37"/>
    </location>
</feature>
<organism evidence="2 3">
    <name type="scientific">Podospora australis</name>
    <dbReference type="NCBI Taxonomy" id="1536484"/>
    <lineage>
        <taxon>Eukaryota</taxon>
        <taxon>Fungi</taxon>
        <taxon>Dikarya</taxon>
        <taxon>Ascomycota</taxon>
        <taxon>Pezizomycotina</taxon>
        <taxon>Sordariomycetes</taxon>
        <taxon>Sordariomycetidae</taxon>
        <taxon>Sordariales</taxon>
        <taxon>Podosporaceae</taxon>
        <taxon>Podospora</taxon>
    </lineage>
</organism>